<dbReference type="SFLD" id="SFLDG01205">
    <property type="entry name" value="AMPS.1"/>
    <property type="match status" value="1"/>
</dbReference>
<dbReference type="EC" id="2.5.1.18" evidence="1"/>
<comment type="similarity">
    <text evidence="3">Belongs to the GST superfamily. Sigma family.</text>
</comment>
<evidence type="ECO:0000256" key="4">
    <source>
        <dbReference type="ARBA" id="ARBA00047960"/>
    </source>
</evidence>
<dbReference type="PROSITE" id="PS50405">
    <property type="entry name" value="GST_CTER"/>
    <property type="match status" value="1"/>
</dbReference>
<dbReference type="AlphaFoldDB" id="A0A3P7JFC9"/>
<dbReference type="GO" id="GO:0006749">
    <property type="term" value="P:glutathione metabolic process"/>
    <property type="evidence" value="ECO:0007669"/>
    <property type="project" value="TreeGrafter"/>
</dbReference>
<dbReference type="FunFam" id="3.40.30.10:FF:000258">
    <property type="entry name" value="Glutathione S-transferase"/>
    <property type="match status" value="1"/>
</dbReference>
<organism evidence="8 9">
    <name type="scientific">Strongylus vulgaris</name>
    <name type="common">Blood worm</name>
    <dbReference type="NCBI Taxonomy" id="40348"/>
    <lineage>
        <taxon>Eukaryota</taxon>
        <taxon>Metazoa</taxon>
        <taxon>Ecdysozoa</taxon>
        <taxon>Nematoda</taxon>
        <taxon>Chromadorea</taxon>
        <taxon>Rhabditida</taxon>
        <taxon>Rhabditina</taxon>
        <taxon>Rhabditomorpha</taxon>
        <taxon>Strongyloidea</taxon>
        <taxon>Strongylidae</taxon>
        <taxon>Strongylus</taxon>
    </lineage>
</organism>
<dbReference type="InterPro" id="IPR036249">
    <property type="entry name" value="Thioredoxin-like_sf"/>
</dbReference>
<evidence type="ECO:0000256" key="5">
    <source>
        <dbReference type="ARBA" id="ARBA00078118"/>
    </source>
</evidence>
<evidence type="ECO:0000313" key="8">
    <source>
        <dbReference type="EMBL" id="VDM76864.1"/>
    </source>
</evidence>
<comment type="catalytic activity">
    <reaction evidence="4">
        <text>RX + glutathione = an S-substituted glutathione + a halide anion + H(+)</text>
        <dbReference type="Rhea" id="RHEA:16437"/>
        <dbReference type="ChEBI" id="CHEBI:15378"/>
        <dbReference type="ChEBI" id="CHEBI:16042"/>
        <dbReference type="ChEBI" id="CHEBI:17792"/>
        <dbReference type="ChEBI" id="CHEBI:57925"/>
        <dbReference type="ChEBI" id="CHEBI:90779"/>
        <dbReference type="EC" id="2.5.1.18"/>
    </reaction>
</comment>
<keyword evidence="9" id="KW-1185">Reference proteome</keyword>
<dbReference type="GO" id="GO:0004364">
    <property type="term" value="F:glutathione transferase activity"/>
    <property type="evidence" value="ECO:0007669"/>
    <property type="project" value="UniProtKB-EC"/>
</dbReference>
<feature type="domain" description="GST N-terminal" evidence="6">
    <location>
        <begin position="1"/>
        <end position="77"/>
    </location>
</feature>
<dbReference type="InterPro" id="IPR010987">
    <property type="entry name" value="Glutathione-S-Trfase_C-like"/>
</dbReference>
<sequence length="204" mass="23711">MYKLIYFDARARAEVIRQIFVLANEKFEDIRYTFDEWPQHKQEMPFGQMPVLEIDGQKLAQSFAIARFLAKKFGLAPKCPFEEALVDSIMDQYKDFRDEIRPVYRVIAGFAEGDLDQLTKDVLFPARDKFFGYMTNFLKKNNTGYLVGSSITVADLLLADFSAEFSKKIPNLCDGFPEIKAHYEKVYSNPALKKWIETRPQTNF</sequence>
<dbReference type="Pfam" id="PF14497">
    <property type="entry name" value="GST_C_3"/>
    <property type="match status" value="1"/>
</dbReference>
<dbReference type="CDD" id="cd03039">
    <property type="entry name" value="GST_N_Sigma_like"/>
    <property type="match status" value="1"/>
</dbReference>
<dbReference type="SUPFAM" id="SSF47616">
    <property type="entry name" value="GST C-terminal domain-like"/>
    <property type="match status" value="1"/>
</dbReference>
<evidence type="ECO:0000313" key="9">
    <source>
        <dbReference type="Proteomes" id="UP000270094"/>
    </source>
</evidence>
<dbReference type="PANTHER" id="PTHR11571">
    <property type="entry name" value="GLUTATHIONE S-TRANSFERASE"/>
    <property type="match status" value="1"/>
</dbReference>
<evidence type="ECO:0000259" key="6">
    <source>
        <dbReference type="PROSITE" id="PS50404"/>
    </source>
</evidence>
<dbReference type="PANTHER" id="PTHR11571:SF224">
    <property type="entry name" value="HEMATOPOIETIC PROSTAGLANDIN D SYNTHASE"/>
    <property type="match status" value="1"/>
</dbReference>
<dbReference type="SUPFAM" id="SSF52833">
    <property type="entry name" value="Thioredoxin-like"/>
    <property type="match status" value="1"/>
</dbReference>
<evidence type="ECO:0000256" key="2">
    <source>
        <dbReference type="ARBA" id="ARBA00022679"/>
    </source>
</evidence>
<dbReference type="InterPro" id="IPR036282">
    <property type="entry name" value="Glutathione-S-Trfase_C_sf"/>
</dbReference>
<dbReference type="Gene3D" id="3.40.30.10">
    <property type="entry name" value="Glutaredoxin"/>
    <property type="match status" value="1"/>
</dbReference>
<protein>
    <recommendedName>
        <fullName evidence="1">glutathione transferase</fullName>
        <ecNumber evidence="1">2.5.1.18</ecNumber>
    </recommendedName>
    <alternativeName>
        <fullName evidence="5">GST class-sigma</fullName>
    </alternativeName>
</protein>
<dbReference type="CDD" id="cd03192">
    <property type="entry name" value="GST_C_Sigma_like"/>
    <property type="match status" value="1"/>
</dbReference>
<reference evidence="8 9" key="1">
    <citation type="submission" date="2018-11" db="EMBL/GenBank/DDBJ databases">
        <authorList>
            <consortium name="Pathogen Informatics"/>
        </authorList>
    </citation>
    <scope>NUCLEOTIDE SEQUENCE [LARGE SCALE GENOMIC DNA]</scope>
</reference>
<feature type="domain" description="GST C-terminal" evidence="7">
    <location>
        <begin position="79"/>
        <end position="204"/>
    </location>
</feature>
<dbReference type="InterPro" id="IPR050213">
    <property type="entry name" value="GST_superfamily"/>
</dbReference>
<name>A0A3P7JFC9_STRVU</name>
<keyword evidence="2" id="KW-0808">Transferase</keyword>
<dbReference type="GO" id="GO:0005737">
    <property type="term" value="C:cytoplasm"/>
    <property type="evidence" value="ECO:0007669"/>
    <property type="project" value="UniProtKB-ARBA"/>
</dbReference>
<dbReference type="OrthoDB" id="414243at2759"/>
<proteinExistence type="inferred from homology"/>
<evidence type="ECO:0000256" key="3">
    <source>
        <dbReference type="ARBA" id="ARBA00038317"/>
    </source>
</evidence>
<dbReference type="Gene3D" id="1.20.1050.10">
    <property type="match status" value="1"/>
</dbReference>
<dbReference type="PROSITE" id="PS50404">
    <property type="entry name" value="GST_NTER"/>
    <property type="match status" value="1"/>
</dbReference>
<gene>
    <name evidence="8" type="ORF">SVUK_LOCUS11862</name>
</gene>
<dbReference type="EMBL" id="UYYB01097895">
    <property type="protein sequence ID" value="VDM76864.1"/>
    <property type="molecule type" value="Genomic_DNA"/>
</dbReference>
<dbReference type="Pfam" id="PF02798">
    <property type="entry name" value="GST_N"/>
    <property type="match status" value="1"/>
</dbReference>
<dbReference type="InterPro" id="IPR004045">
    <property type="entry name" value="Glutathione_S-Trfase_N"/>
</dbReference>
<accession>A0A3P7JFC9</accession>
<dbReference type="InterPro" id="IPR040079">
    <property type="entry name" value="Glutathione_S-Trfase"/>
</dbReference>
<dbReference type="SFLD" id="SFLDS00019">
    <property type="entry name" value="Glutathione_Transferase_(cytos"/>
    <property type="match status" value="1"/>
</dbReference>
<evidence type="ECO:0000259" key="7">
    <source>
        <dbReference type="PROSITE" id="PS50405"/>
    </source>
</evidence>
<dbReference type="SFLD" id="SFLDG00363">
    <property type="entry name" value="AMPS_(cytGST):_Alpha-__Mu-__Pi"/>
    <property type="match status" value="1"/>
</dbReference>
<dbReference type="Proteomes" id="UP000270094">
    <property type="component" value="Unassembled WGS sequence"/>
</dbReference>
<dbReference type="FunFam" id="1.20.1050.10:FF:000031">
    <property type="entry name" value="Glutathione S-Transferase"/>
    <property type="match status" value="1"/>
</dbReference>
<dbReference type="InterPro" id="IPR004046">
    <property type="entry name" value="GST_C"/>
</dbReference>
<evidence type="ECO:0000256" key="1">
    <source>
        <dbReference type="ARBA" id="ARBA00012452"/>
    </source>
</evidence>